<dbReference type="SUPFAM" id="SSF52540">
    <property type="entry name" value="P-loop containing nucleoside triphosphate hydrolases"/>
    <property type="match status" value="1"/>
</dbReference>
<dbReference type="Gene3D" id="3.40.50.300">
    <property type="entry name" value="P-loop containing nucleotide triphosphate hydrolases"/>
    <property type="match status" value="1"/>
</dbReference>
<dbReference type="Pfam" id="PF13238">
    <property type="entry name" value="AAA_18"/>
    <property type="match status" value="1"/>
</dbReference>
<evidence type="ECO:0008006" key="3">
    <source>
        <dbReference type="Google" id="ProtNLM"/>
    </source>
</evidence>
<proteinExistence type="predicted"/>
<dbReference type="AlphaFoldDB" id="U4R1Y7"/>
<dbReference type="OrthoDB" id="9790407at2"/>
<dbReference type="RefSeq" id="WP_020815554.1">
    <property type="nucleotide sequence ID" value="NZ_ATAY01000031.1"/>
</dbReference>
<gene>
    <name evidence="1" type="ORF">L323_10115</name>
</gene>
<sequence length="174" mass="19864">MKNLIIINGTMGVGKTTTCRELQKILPNNVFLDGDWCWDMRQFVVTDETKAMVLDNITYLLNNFIKCSEYKNIIFCWVMHTQNIIDDVLTRLNISDCLVKMFSLVSHETALRERLDKDISEGVRSADVVQRSIDRIAGYYGLDTDKIDVSDISAKQAAYLIKERIQGGVARGNY</sequence>
<accession>U4R1Y7</accession>
<evidence type="ECO:0000313" key="1">
    <source>
        <dbReference type="EMBL" id="EPR12070.1"/>
    </source>
</evidence>
<dbReference type="STRING" id="1330534.L323_10115"/>
<dbReference type="Proteomes" id="UP000016860">
    <property type="component" value="Unassembled WGS sequence"/>
</dbReference>
<dbReference type="PATRIC" id="fig|1330534.3.peg.2023"/>
<organism evidence="1 2">
    <name type="scientific">Ruminiclostridium papyrosolvens C7</name>
    <dbReference type="NCBI Taxonomy" id="1330534"/>
    <lineage>
        <taxon>Bacteria</taxon>
        <taxon>Bacillati</taxon>
        <taxon>Bacillota</taxon>
        <taxon>Clostridia</taxon>
        <taxon>Eubacteriales</taxon>
        <taxon>Oscillospiraceae</taxon>
        <taxon>Ruminiclostridium</taxon>
    </lineage>
</organism>
<evidence type="ECO:0000313" key="2">
    <source>
        <dbReference type="Proteomes" id="UP000016860"/>
    </source>
</evidence>
<protein>
    <recommendedName>
        <fullName evidence="3">Nucleotide kinase</fullName>
    </recommendedName>
</protein>
<name>U4R1Y7_9FIRM</name>
<dbReference type="EMBL" id="ATAY01000031">
    <property type="protein sequence ID" value="EPR12070.1"/>
    <property type="molecule type" value="Genomic_DNA"/>
</dbReference>
<reference evidence="1 2" key="1">
    <citation type="journal article" date="2013" name="Genome Announc.">
        <title>Draft Genome Sequence of the Cellulolytic Bacterium Clostridium papyrosolvens C7 (ATCC 700395).</title>
        <authorList>
            <person name="Zepeda V."/>
            <person name="Dassa B."/>
            <person name="Borovok I."/>
            <person name="Lamed R."/>
            <person name="Bayer E.A."/>
            <person name="Cate J.H."/>
        </authorList>
    </citation>
    <scope>NUCLEOTIDE SEQUENCE [LARGE SCALE GENOMIC DNA]</scope>
    <source>
        <strain evidence="1 2">C7</strain>
    </source>
</reference>
<comment type="caution">
    <text evidence="1">The sequence shown here is derived from an EMBL/GenBank/DDBJ whole genome shotgun (WGS) entry which is preliminary data.</text>
</comment>
<dbReference type="InterPro" id="IPR027417">
    <property type="entry name" value="P-loop_NTPase"/>
</dbReference>